<proteinExistence type="inferred from homology"/>
<dbReference type="InterPro" id="IPR012000">
    <property type="entry name" value="Thiamin_PyroP_enz_cen_dom"/>
</dbReference>
<feature type="domain" description="Thiamine pyrophosphate enzyme TPP-binding" evidence="6">
    <location>
        <begin position="396"/>
        <end position="466"/>
    </location>
</feature>
<dbReference type="GO" id="GO:0009099">
    <property type="term" value="P:L-valine biosynthetic process"/>
    <property type="evidence" value="ECO:0007669"/>
    <property type="project" value="TreeGrafter"/>
</dbReference>
<dbReference type="InterPro" id="IPR029061">
    <property type="entry name" value="THDP-binding"/>
</dbReference>
<comment type="catalytic activity">
    <reaction evidence="3">
        <text>2 pyruvate + H(+) = (2S)-2-acetolactate + CO2</text>
        <dbReference type="Rhea" id="RHEA:25249"/>
        <dbReference type="ChEBI" id="CHEBI:15361"/>
        <dbReference type="ChEBI" id="CHEBI:15378"/>
        <dbReference type="ChEBI" id="CHEBI:16526"/>
        <dbReference type="ChEBI" id="CHEBI:58476"/>
        <dbReference type="EC" id="2.2.1.6"/>
    </reaction>
</comment>
<dbReference type="EMBL" id="RBIL01000002">
    <property type="protein sequence ID" value="RKQ86821.1"/>
    <property type="molecule type" value="Genomic_DNA"/>
</dbReference>
<dbReference type="Pfam" id="PF02775">
    <property type="entry name" value="TPP_enzyme_C"/>
    <property type="match status" value="1"/>
</dbReference>
<sequence>MTQLTAIHAAVKVLESEGVDAVFGVPDPSLAPLYDGLSGSSIRRLTARHGESAANAADGYSRATGRVGVCAGTLKPTDANLVAGLHTAMSDSVPLLAITAQTPPAHVDRHHLGAVDVGAVVRSVVKRSYLADRPEQLPWVLRDAFRLAREGRPGPVHVAVPTDVLADPIAYAPEADSPLRPHRIAPNPLAIERALDRLLAAARPLLLAGGGVVSADGAAELVELAELLQIPVLPTLMGWGTIPHDHPLYAGLAGVRVQTRAGNEALLDADLVLAIGARFAEHHTGDLDVYRGDRTFIHIDVDPTELGRVLGPDLGIVGDAKLALQALLEGARRRVGLGRNGNAWAARVPHRRAALARRDDHDETPIKPQRVFRELNRHFDAATVFVTAIDLYEIVSGQFQEAHQPRQHLIRGRSGPPGWELAACMGAKLGRPDATVVAIVGDRTTLVEELSVAARHAVPLVVVLLDAADRMDDPPDTGAFARRVERPDAIAAALGWAVETAERHRRPALVDVAIERTATRVAHPSLMVSCIPDARSAQSR</sequence>
<evidence type="ECO:0000259" key="7">
    <source>
        <dbReference type="Pfam" id="PF02776"/>
    </source>
</evidence>
<evidence type="ECO:0000259" key="6">
    <source>
        <dbReference type="Pfam" id="PF02775"/>
    </source>
</evidence>
<evidence type="ECO:0000256" key="1">
    <source>
        <dbReference type="ARBA" id="ARBA00007812"/>
    </source>
</evidence>
<dbReference type="SUPFAM" id="SSF52518">
    <property type="entry name" value="Thiamin diphosphate-binding fold (THDP-binding)"/>
    <property type="match status" value="2"/>
</dbReference>
<dbReference type="Proteomes" id="UP000278962">
    <property type="component" value="Unassembled WGS sequence"/>
</dbReference>
<evidence type="ECO:0000256" key="4">
    <source>
        <dbReference type="RuleBase" id="RU362132"/>
    </source>
</evidence>
<comment type="similarity">
    <text evidence="1 4">Belongs to the TPP enzyme family.</text>
</comment>
<dbReference type="GO" id="GO:0009097">
    <property type="term" value="P:isoleucine biosynthetic process"/>
    <property type="evidence" value="ECO:0007669"/>
    <property type="project" value="TreeGrafter"/>
</dbReference>
<organism evidence="8 9">
    <name type="scientific">Solirubrobacter pauli</name>
    <dbReference type="NCBI Taxonomy" id="166793"/>
    <lineage>
        <taxon>Bacteria</taxon>
        <taxon>Bacillati</taxon>
        <taxon>Actinomycetota</taxon>
        <taxon>Thermoleophilia</taxon>
        <taxon>Solirubrobacterales</taxon>
        <taxon>Solirubrobacteraceae</taxon>
        <taxon>Solirubrobacter</taxon>
    </lineage>
</organism>
<dbReference type="InterPro" id="IPR012001">
    <property type="entry name" value="Thiamin_PyroP_enz_TPP-bd_dom"/>
</dbReference>
<dbReference type="InterPro" id="IPR011766">
    <property type="entry name" value="TPP_enzyme_TPP-bd"/>
</dbReference>
<keyword evidence="2 4" id="KW-0786">Thiamine pyrophosphate</keyword>
<dbReference type="GO" id="GO:0000287">
    <property type="term" value="F:magnesium ion binding"/>
    <property type="evidence" value="ECO:0007669"/>
    <property type="project" value="InterPro"/>
</dbReference>
<dbReference type="GO" id="GO:0050660">
    <property type="term" value="F:flavin adenine dinucleotide binding"/>
    <property type="evidence" value="ECO:0007669"/>
    <property type="project" value="TreeGrafter"/>
</dbReference>
<evidence type="ECO:0000256" key="2">
    <source>
        <dbReference type="ARBA" id="ARBA00023052"/>
    </source>
</evidence>
<dbReference type="Gene3D" id="3.40.50.1220">
    <property type="entry name" value="TPP-binding domain"/>
    <property type="match status" value="1"/>
</dbReference>
<dbReference type="RefSeq" id="WP_121254878.1">
    <property type="nucleotide sequence ID" value="NZ_RBIL01000002.1"/>
</dbReference>
<protein>
    <submittedName>
        <fullName evidence="8">Tartronate-semialdehyde synthase</fullName>
    </submittedName>
</protein>
<name>A0A660KYN5_9ACTN</name>
<comment type="caution">
    <text evidence="8">The sequence shown here is derived from an EMBL/GenBank/DDBJ whole genome shotgun (WGS) entry which is preliminary data.</text>
</comment>
<feature type="domain" description="Thiamine pyrophosphate enzyme central" evidence="5">
    <location>
        <begin position="191"/>
        <end position="327"/>
    </location>
</feature>
<dbReference type="Pfam" id="PF00205">
    <property type="entry name" value="TPP_enzyme_M"/>
    <property type="match status" value="1"/>
</dbReference>
<evidence type="ECO:0000313" key="8">
    <source>
        <dbReference type="EMBL" id="RKQ86821.1"/>
    </source>
</evidence>
<accession>A0A660KYN5</accession>
<dbReference type="CDD" id="cd07035">
    <property type="entry name" value="TPP_PYR_POX_like"/>
    <property type="match status" value="1"/>
</dbReference>
<evidence type="ECO:0000256" key="3">
    <source>
        <dbReference type="ARBA" id="ARBA00048670"/>
    </source>
</evidence>
<gene>
    <name evidence="8" type="ORF">C8N24_4836</name>
</gene>
<evidence type="ECO:0000313" key="9">
    <source>
        <dbReference type="Proteomes" id="UP000278962"/>
    </source>
</evidence>
<dbReference type="SUPFAM" id="SSF52467">
    <property type="entry name" value="DHS-like NAD/FAD-binding domain"/>
    <property type="match status" value="1"/>
</dbReference>
<feature type="domain" description="Thiamine pyrophosphate enzyme N-terminal TPP-binding" evidence="7">
    <location>
        <begin position="6"/>
        <end position="116"/>
    </location>
</feature>
<dbReference type="GO" id="GO:0005948">
    <property type="term" value="C:acetolactate synthase complex"/>
    <property type="evidence" value="ECO:0007669"/>
    <property type="project" value="TreeGrafter"/>
</dbReference>
<dbReference type="AlphaFoldDB" id="A0A660KYN5"/>
<dbReference type="PANTHER" id="PTHR18968:SF14">
    <property type="entry name" value="GLYOXYLATE CARBOLIGASE"/>
    <property type="match status" value="1"/>
</dbReference>
<dbReference type="FunFam" id="3.40.50.970:FF:000007">
    <property type="entry name" value="Acetolactate synthase"/>
    <property type="match status" value="1"/>
</dbReference>
<dbReference type="GO" id="GO:0003984">
    <property type="term" value="F:acetolactate synthase activity"/>
    <property type="evidence" value="ECO:0007669"/>
    <property type="project" value="UniProtKB-EC"/>
</dbReference>
<dbReference type="InterPro" id="IPR045229">
    <property type="entry name" value="TPP_enz"/>
</dbReference>
<dbReference type="FunFam" id="3.40.50.1220:FF:000008">
    <property type="entry name" value="Acetolactate synthase"/>
    <property type="match status" value="1"/>
</dbReference>
<dbReference type="OrthoDB" id="4959782at2"/>
<dbReference type="GO" id="GO:0009028">
    <property type="term" value="F:tartronate-semialdehyde synthase activity"/>
    <property type="evidence" value="ECO:0007669"/>
    <property type="project" value="TreeGrafter"/>
</dbReference>
<dbReference type="InterPro" id="IPR029035">
    <property type="entry name" value="DHS-like_NAD/FAD-binding_dom"/>
</dbReference>
<keyword evidence="9" id="KW-1185">Reference proteome</keyword>
<dbReference type="Pfam" id="PF02776">
    <property type="entry name" value="TPP_enzyme_N"/>
    <property type="match status" value="1"/>
</dbReference>
<reference evidence="8 9" key="1">
    <citation type="submission" date="2018-10" db="EMBL/GenBank/DDBJ databases">
        <title>Genomic Encyclopedia of Archaeal and Bacterial Type Strains, Phase II (KMG-II): from individual species to whole genera.</title>
        <authorList>
            <person name="Goeker M."/>
        </authorList>
    </citation>
    <scope>NUCLEOTIDE SEQUENCE [LARGE SCALE GENOMIC DNA]</scope>
    <source>
        <strain evidence="8 9">DSM 14954</strain>
    </source>
</reference>
<dbReference type="GO" id="GO:0030976">
    <property type="term" value="F:thiamine pyrophosphate binding"/>
    <property type="evidence" value="ECO:0007669"/>
    <property type="project" value="InterPro"/>
</dbReference>
<dbReference type="PANTHER" id="PTHR18968">
    <property type="entry name" value="THIAMINE PYROPHOSPHATE ENZYMES"/>
    <property type="match status" value="1"/>
</dbReference>
<dbReference type="Gene3D" id="3.40.50.970">
    <property type="match status" value="2"/>
</dbReference>
<evidence type="ECO:0000259" key="5">
    <source>
        <dbReference type="Pfam" id="PF00205"/>
    </source>
</evidence>